<name>A0A9D9HRU1_9BACT</name>
<dbReference type="Proteomes" id="UP000823641">
    <property type="component" value="Unassembled WGS sequence"/>
</dbReference>
<proteinExistence type="predicted"/>
<organism evidence="2 3">
    <name type="scientific">Candidatus Gallipaludibacter merdavium</name>
    <dbReference type="NCBI Taxonomy" id="2840839"/>
    <lineage>
        <taxon>Bacteria</taxon>
        <taxon>Pseudomonadati</taxon>
        <taxon>Bacteroidota</taxon>
        <taxon>Bacteroidia</taxon>
        <taxon>Bacteroidales</taxon>
        <taxon>Candidatus Gallipaludibacter</taxon>
    </lineage>
</organism>
<evidence type="ECO:0000259" key="1">
    <source>
        <dbReference type="Pfam" id="PF18942"/>
    </source>
</evidence>
<dbReference type="PROSITE" id="PS51257">
    <property type="entry name" value="PROKAR_LIPOPROTEIN"/>
    <property type="match status" value="1"/>
</dbReference>
<gene>
    <name evidence="2" type="ORF">IAA73_00705</name>
</gene>
<dbReference type="EMBL" id="JADIMG010000004">
    <property type="protein sequence ID" value="MBO8458845.1"/>
    <property type="molecule type" value="Genomic_DNA"/>
</dbReference>
<protein>
    <recommendedName>
        <fullName evidence="1">DUF5689 domain-containing protein</fullName>
    </recommendedName>
</protein>
<reference evidence="2" key="2">
    <citation type="journal article" date="2021" name="PeerJ">
        <title>Extensive microbial diversity within the chicken gut microbiome revealed by metagenomics and culture.</title>
        <authorList>
            <person name="Gilroy R."/>
            <person name="Ravi A."/>
            <person name="Getino M."/>
            <person name="Pursley I."/>
            <person name="Horton D.L."/>
            <person name="Alikhan N.F."/>
            <person name="Baker D."/>
            <person name="Gharbi K."/>
            <person name="Hall N."/>
            <person name="Watson M."/>
            <person name="Adriaenssens E.M."/>
            <person name="Foster-Nyarko E."/>
            <person name="Jarju S."/>
            <person name="Secka A."/>
            <person name="Antonio M."/>
            <person name="Oren A."/>
            <person name="Chaudhuri R.R."/>
            <person name="La Ragione R."/>
            <person name="Hildebrand F."/>
            <person name="Pallen M.J."/>
        </authorList>
    </citation>
    <scope>NUCLEOTIDE SEQUENCE</scope>
    <source>
        <strain evidence="2">G3-3990</strain>
    </source>
</reference>
<dbReference type="InterPro" id="IPR043744">
    <property type="entry name" value="DUF5689"/>
</dbReference>
<dbReference type="Pfam" id="PF18942">
    <property type="entry name" value="DUF5689"/>
    <property type="match status" value="1"/>
</dbReference>
<comment type="caution">
    <text evidence="2">The sequence shown here is derived from an EMBL/GenBank/DDBJ whole genome shotgun (WGS) entry which is preliminary data.</text>
</comment>
<evidence type="ECO:0000313" key="2">
    <source>
        <dbReference type="EMBL" id="MBO8458845.1"/>
    </source>
</evidence>
<accession>A0A9D9HRU1</accession>
<feature type="domain" description="DUF5689" evidence="1">
    <location>
        <begin position="78"/>
        <end position="328"/>
    </location>
</feature>
<dbReference type="AlphaFoldDB" id="A0A9D9HRU1"/>
<evidence type="ECO:0000313" key="3">
    <source>
        <dbReference type="Proteomes" id="UP000823641"/>
    </source>
</evidence>
<sequence length="350" mass="38783">MKTTKIFGTFILAAVIAACTPEPISVEDVTADSEELQATHTIKEFLDTYLTETGTYFPVRTRSGQEALFSVDDIPMDGEDIIIRGRVLTDDYAGNFYKTLIIQDEKDHTQTLRIGVDGGSISGMFPMGQLIAIRCNGLAVGKYASQRQLCAPSYNNNQYATNAAEKVGWAPGRIPLPLFHKAVTAVGLPDKGKIVVDTLTISEIINATKEEMDGRLVCIKNVFFNQKYANTYGDLADLTTGNPADDGNANVFAPTTNFLNFPQGRAIEDAEGEWILVSTSEYAKYAYMYIPEEQFVGNVTGIVGYYRDNAKYDSDRSDWSISLRSLDDLELYENGDKSKPWTPTEWSDKK</sequence>
<reference evidence="2" key="1">
    <citation type="submission" date="2020-10" db="EMBL/GenBank/DDBJ databases">
        <authorList>
            <person name="Gilroy R."/>
        </authorList>
    </citation>
    <scope>NUCLEOTIDE SEQUENCE</scope>
    <source>
        <strain evidence="2">G3-3990</strain>
    </source>
</reference>